<feature type="compositionally biased region" description="Basic and acidic residues" evidence="1">
    <location>
        <begin position="535"/>
        <end position="553"/>
    </location>
</feature>
<dbReference type="SUPFAM" id="SSF48371">
    <property type="entry name" value="ARM repeat"/>
    <property type="match status" value="1"/>
</dbReference>
<dbReference type="InterPro" id="IPR004155">
    <property type="entry name" value="PBS_lyase_HEAT"/>
</dbReference>
<feature type="chain" id="PRO_5031088969" evidence="2">
    <location>
        <begin position="20"/>
        <end position="566"/>
    </location>
</feature>
<dbReference type="SMART" id="SM00567">
    <property type="entry name" value="EZ_HEAT"/>
    <property type="match status" value="4"/>
</dbReference>
<dbReference type="EMBL" id="JACHFQ010000002">
    <property type="protein sequence ID" value="MBB5225440.1"/>
    <property type="molecule type" value="Genomic_DNA"/>
</dbReference>
<keyword evidence="2" id="KW-0732">Signal</keyword>
<keyword evidence="4" id="KW-1185">Reference proteome</keyword>
<evidence type="ECO:0000313" key="4">
    <source>
        <dbReference type="Proteomes" id="UP000518887"/>
    </source>
</evidence>
<evidence type="ECO:0000313" key="3">
    <source>
        <dbReference type="EMBL" id="MBB5225440.1"/>
    </source>
</evidence>
<dbReference type="PANTHER" id="PTHR12697">
    <property type="entry name" value="PBS LYASE HEAT-LIKE PROTEIN"/>
    <property type="match status" value="1"/>
</dbReference>
<accession>A0A7W8LLJ5</accession>
<dbReference type="PANTHER" id="PTHR12697:SF20">
    <property type="entry name" value="HEAT REPEAT-CONTAINING PROTEIN 4"/>
    <property type="match status" value="1"/>
</dbReference>
<organism evidence="3 4">
    <name type="scientific">Treponema ruminis</name>
    <dbReference type="NCBI Taxonomy" id="744515"/>
    <lineage>
        <taxon>Bacteria</taxon>
        <taxon>Pseudomonadati</taxon>
        <taxon>Spirochaetota</taxon>
        <taxon>Spirochaetia</taxon>
        <taxon>Spirochaetales</taxon>
        <taxon>Treponemataceae</taxon>
        <taxon>Treponema</taxon>
    </lineage>
</organism>
<comment type="caution">
    <text evidence="3">The sequence shown here is derived from an EMBL/GenBank/DDBJ whole genome shotgun (WGS) entry which is preliminary data.</text>
</comment>
<dbReference type="InterPro" id="IPR011989">
    <property type="entry name" value="ARM-like"/>
</dbReference>
<feature type="compositionally biased region" description="Basic and acidic residues" evidence="1">
    <location>
        <begin position="99"/>
        <end position="108"/>
    </location>
</feature>
<proteinExistence type="predicted"/>
<name>A0A7W8LLJ5_9SPIR</name>
<evidence type="ECO:0000256" key="2">
    <source>
        <dbReference type="SAM" id="SignalP"/>
    </source>
</evidence>
<protein>
    <submittedName>
        <fullName evidence="3">HEAT repeat protein</fullName>
    </submittedName>
</protein>
<dbReference type="InterPro" id="IPR016024">
    <property type="entry name" value="ARM-type_fold"/>
</dbReference>
<sequence>MKKSTLFLAITFLAGASFAQEGESGFGQIEIAPSEPAIPEPEISIESSEISIEETTVISSSEDFDAISGADDFSIEEEPRVKKESLAGVSDVPNSKRPKSPDSAKVEELNNTDPEANEKNADILKYGLEEDISELLDTMTKKKDVRFVNEVYDLFQDTKSVAIREKILNFFKTIEDPCLEDYAVMVLNDPYDEKNSTVNACFSYLQMAKTKEAVPAICTLLESDNEEYFTGAIETLGKIGGSREAVYITEYLEREDLTVAQRQSLVRVLGQLHALETYDKLVEYAQDSDENAFVRMYSAEAIGVMEKPEAQEILADLFEDTNPNLRQYVIKGISHFKNSEANEILIQGLKDSHYKVRQESIIAIKENDVKEADEYLIYRAKNDPVQAVKNDCLDCLAKLNTSKGNEYLLSQITEKKVPDPQRARVAKVLLEEGRGANEIVELCKETVKDDKRKQLRYALGKEMAKYENPAFADIALEFLKHKDTSTIGTGLDIWAKGRYSNCNEAVNELADKADLTAKNKNQLAIKAARLLGRDLEKQSEQKEAERKAAEDAKKAKKNGAGLGDVE</sequence>
<gene>
    <name evidence="3" type="ORF">HNP76_000784</name>
</gene>
<feature type="region of interest" description="Disordered" evidence="1">
    <location>
        <begin position="84"/>
        <end position="118"/>
    </location>
</feature>
<dbReference type="InterPro" id="IPR011030">
    <property type="entry name" value="Lipovitellin_superhlx_dom"/>
</dbReference>
<dbReference type="AlphaFoldDB" id="A0A7W8LLJ5"/>
<dbReference type="RefSeq" id="WP_184657718.1">
    <property type="nucleotide sequence ID" value="NZ_CP031518.1"/>
</dbReference>
<feature type="signal peptide" evidence="2">
    <location>
        <begin position="1"/>
        <end position="19"/>
    </location>
</feature>
<feature type="region of interest" description="Disordered" evidence="1">
    <location>
        <begin position="535"/>
        <end position="566"/>
    </location>
</feature>
<dbReference type="Pfam" id="PF13646">
    <property type="entry name" value="HEAT_2"/>
    <property type="match status" value="1"/>
</dbReference>
<dbReference type="Gene3D" id="1.25.10.10">
    <property type="entry name" value="Leucine-rich Repeat Variant"/>
    <property type="match status" value="1"/>
</dbReference>
<dbReference type="SUPFAM" id="SSF48431">
    <property type="entry name" value="Lipovitellin-phosvitin complex, superhelical domain"/>
    <property type="match status" value="1"/>
</dbReference>
<reference evidence="3 4" key="1">
    <citation type="submission" date="2020-08" db="EMBL/GenBank/DDBJ databases">
        <title>Genomic Encyclopedia of Type Strains, Phase IV (KMG-IV): sequencing the most valuable type-strain genomes for metagenomic binning, comparative biology and taxonomic classification.</title>
        <authorList>
            <person name="Goeker M."/>
        </authorList>
    </citation>
    <scope>NUCLEOTIDE SEQUENCE [LARGE SCALE GENOMIC DNA]</scope>
    <source>
        <strain evidence="3 4">DSM 103462</strain>
    </source>
</reference>
<evidence type="ECO:0000256" key="1">
    <source>
        <dbReference type="SAM" id="MobiDB-lite"/>
    </source>
</evidence>
<dbReference type="GO" id="GO:0019135">
    <property type="term" value="F:deoxyhypusine monooxygenase activity"/>
    <property type="evidence" value="ECO:0007669"/>
    <property type="project" value="TreeGrafter"/>
</dbReference>
<dbReference type="Proteomes" id="UP000518887">
    <property type="component" value="Unassembled WGS sequence"/>
</dbReference>